<reference evidence="2 3" key="1">
    <citation type="journal article" date="2018" name="Sci. Rep.">
        <title>Comparative genomics provides insights into the lifestyle and reveals functional heterogeneity of dark septate endophytic fungi.</title>
        <authorList>
            <person name="Knapp D.G."/>
            <person name="Nemeth J.B."/>
            <person name="Barry K."/>
            <person name="Hainaut M."/>
            <person name="Henrissat B."/>
            <person name="Johnson J."/>
            <person name="Kuo A."/>
            <person name="Lim J.H.P."/>
            <person name="Lipzen A."/>
            <person name="Nolan M."/>
            <person name="Ohm R.A."/>
            <person name="Tamas L."/>
            <person name="Grigoriev I.V."/>
            <person name="Spatafora J.W."/>
            <person name="Nagy L.G."/>
            <person name="Kovacs G.M."/>
        </authorList>
    </citation>
    <scope>NUCLEOTIDE SEQUENCE [LARGE SCALE GENOMIC DNA]</scope>
    <source>
        <strain evidence="2 3">DSE2036</strain>
    </source>
</reference>
<evidence type="ECO:0000313" key="2">
    <source>
        <dbReference type="EMBL" id="PVH97109.1"/>
    </source>
</evidence>
<organism evidence="2 3">
    <name type="scientific">Periconia macrospinosa</name>
    <dbReference type="NCBI Taxonomy" id="97972"/>
    <lineage>
        <taxon>Eukaryota</taxon>
        <taxon>Fungi</taxon>
        <taxon>Dikarya</taxon>
        <taxon>Ascomycota</taxon>
        <taxon>Pezizomycotina</taxon>
        <taxon>Dothideomycetes</taxon>
        <taxon>Pleosporomycetidae</taxon>
        <taxon>Pleosporales</taxon>
        <taxon>Massarineae</taxon>
        <taxon>Periconiaceae</taxon>
        <taxon>Periconia</taxon>
    </lineage>
</organism>
<keyword evidence="3" id="KW-1185">Reference proteome</keyword>
<sequence length="433" mass="48537">MFVVSKPFAEVVLANPPPAHLPHETVRILNEKVQGSLDGRVFLTAAEMKTFEDYVNHDPLLPVESQDQHRDEDDDEDEDEHNDEEDGKDEHEHGDEYDNEDEDEEEASKGRAPVDCLPYVGKHFPVEAENPPFPPELAAIFMFELNTLRQNGLKLSDEQLKAKLASYVPESQKGPKPPLRKYTLEDLKKLVTRGEHADGESLDDKNGTASSTYTEEVRILPRLATTHATGQDDVHPEGVLYHQFKEKYGLEWGSDAGARGFEKSWYLHGFADPEMFTVDTQLLATAIFHNLRPPGRGFASFQFGPIHRQTRDGSISTSHNELCLAVILVLWELEKTVPGAILHDKVRDLPLSASAPQIAVSLEHFTQIRETASSLKICVDGRNTDRRYLTEDKCCRRHFPVSPGTRPPRKEGQRGFFGSDEGGVEIHGFPVGG</sequence>
<dbReference type="EMBL" id="KZ805445">
    <property type="protein sequence ID" value="PVH97109.1"/>
    <property type="molecule type" value="Genomic_DNA"/>
</dbReference>
<feature type="region of interest" description="Disordered" evidence="1">
    <location>
        <begin position="55"/>
        <end position="113"/>
    </location>
</feature>
<gene>
    <name evidence="2" type="ORF">DM02DRAFT_631382</name>
</gene>
<feature type="compositionally biased region" description="Acidic residues" evidence="1">
    <location>
        <begin position="72"/>
        <end position="87"/>
    </location>
</feature>
<dbReference type="Proteomes" id="UP000244855">
    <property type="component" value="Unassembled WGS sequence"/>
</dbReference>
<name>A0A2V1DIN1_9PLEO</name>
<accession>A0A2V1DIN1</accession>
<proteinExistence type="predicted"/>
<dbReference type="AlphaFoldDB" id="A0A2V1DIN1"/>
<feature type="region of interest" description="Disordered" evidence="1">
    <location>
        <begin position="400"/>
        <end position="422"/>
    </location>
</feature>
<protein>
    <submittedName>
        <fullName evidence="2">Uncharacterized protein</fullName>
    </submittedName>
</protein>
<evidence type="ECO:0000256" key="1">
    <source>
        <dbReference type="SAM" id="MobiDB-lite"/>
    </source>
</evidence>
<feature type="compositionally biased region" description="Acidic residues" evidence="1">
    <location>
        <begin position="97"/>
        <end position="106"/>
    </location>
</feature>
<dbReference type="Gene3D" id="3.30.70.2850">
    <property type="match status" value="1"/>
</dbReference>
<evidence type="ECO:0000313" key="3">
    <source>
        <dbReference type="Proteomes" id="UP000244855"/>
    </source>
</evidence>